<feature type="compositionally biased region" description="Basic and acidic residues" evidence="1">
    <location>
        <begin position="25"/>
        <end position="42"/>
    </location>
</feature>
<dbReference type="AlphaFoldDB" id="A0AAN7X5Q5"/>
<evidence type="ECO:0000313" key="2">
    <source>
        <dbReference type="EMBL" id="KAK5853390.1"/>
    </source>
</evidence>
<name>A0AAN7X5Q5_ELEMC</name>
<dbReference type="Proteomes" id="UP001346869">
    <property type="component" value="Unassembled WGS sequence"/>
</dbReference>
<sequence length="77" mass="8964">MVFRVQRVHKAMEVHQESQAQMVHQDQKDTQDLQEDQEKVGITEDQDPWDQLGPAVQEVFLDLRVILAFQVHLAQLA</sequence>
<keyword evidence="3" id="KW-1185">Reference proteome</keyword>
<feature type="region of interest" description="Disordered" evidence="1">
    <location>
        <begin position="16"/>
        <end position="49"/>
    </location>
</feature>
<proteinExistence type="predicted"/>
<organism evidence="2 3">
    <name type="scientific">Eleginops maclovinus</name>
    <name type="common">Patagonian blennie</name>
    <name type="synonym">Eleginus maclovinus</name>
    <dbReference type="NCBI Taxonomy" id="56733"/>
    <lineage>
        <taxon>Eukaryota</taxon>
        <taxon>Metazoa</taxon>
        <taxon>Chordata</taxon>
        <taxon>Craniata</taxon>
        <taxon>Vertebrata</taxon>
        <taxon>Euteleostomi</taxon>
        <taxon>Actinopterygii</taxon>
        <taxon>Neopterygii</taxon>
        <taxon>Teleostei</taxon>
        <taxon>Neoteleostei</taxon>
        <taxon>Acanthomorphata</taxon>
        <taxon>Eupercaria</taxon>
        <taxon>Perciformes</taxon>
        <taxon>Notothenioidei</taxon>
        <taxon>Eleginopidae</taxon>
        <taxon>Eleginops</taxon>
    </lineage>
</organism>
<reference evidence="2 3" key="2">
    <citation type="journal article" date="2023" name="Mol. Biol. Evol.">
        <title>Genomics of Secondarily Temperate Adaptation in the Only Non-Antarctic Icefish.</title>
        <authorList>
            <person name="Rivera-Colon A.G."/>
            <person name="Rayamajhi N."/>
            <person name="Minhas B.F."/>
            <person name="Madrigal G."/>
            <person name="Bilyk K.T."/>
            <person name="Yoon V."/>
            <person name="Hune M."/>
            <person name="Gregory S."/>
            <person name="Cheng C.H.C."/>
            <person name="Catchen J.M."/>
        </authorList>
    </citation>
    <scope>NUCLEOTIDE SEQUENCE [LARGE SCALE GENOMIC DNA]</scope>
    <source>
        <strain evidence="2">JMC-PN-2008</strain>
    </source>
</reference>
<comment type="caution">
    <text evidence="2">The sequence shown here is derived from an EMBL/GenBank/DDBJ whole genome shotgun (WGS) entry which is preliminary data.</text>
</comment>
<protein>
    <submittedName>
        <fullName evidence="2">Uncharacterized protein</fullName>
    </submittedName>
</protein>
<evidence type="ECO:0000313" key="3">
    <source>
        <dbReference type="Proteomes" id="UP001346869"/>
    </source>
</evidence>
<accession>A0AAN7X5Q5</accession>
<dbReference type="EMBL" id="JAUZQC010000020">
    <property type="protein sequence ID" value="KAK5853390.1"/>
    <property type="molecule type" value="Genomic_DNA"/>
</dbReference>
<gene>
    <name evidence="2" type="ORF">PBY51_007178</name>
</gene>
<evidence type="ECO:0000256" key="1">
    <source>
        <dbReference type="SAM" id="MobiDB-lite"/>
    </source>
</evidence>
<reference evidence="2 3" key="1">
    <citation type="journal article" date="2023" name="Genes (Basel)">
        <title>Chromosome-Level Genome Assembly and Circadian Gene Repertoire of the Patagonia Blennie Eleginops maclovinus-The Closest Ancestral Proxy of Antarctic Cryonotothenioids.</title>
        <authorList>
            <person name="Cheng C.C."/>
            <person name="Rivera-Colon A.G."/>
            <person name="Minhas B.F."/>
            <person name="Wilson L."/>
            <person name="Rayamajhi N."/>
            <person name="Vargas-Chacoff L."/>
            <person name="Catchen J.M."/>
        </authorList>
    </citation>
    <scope>NUCLEOTIDE SEQUENCE [LARGE SCALE GENOMIC DNA]</scope>
    <source>
        <strain evidence="2">JMC-PN-2008</strain>
    </source>
</reference>